<dbReference type="InterPro" id="IPR029068">
    <property type="entry name" value="Glyas_Bleomycin-R_OHBP_Dase"/>
</dbReference>
<protein>
    <recommendedName>
        <fullName evidence="3">VOC domain-containing protein</fullName>
    </recommendedName>
</protein>
<dbReference type="Proteomes" id="UP000199601">
    <property type="component" value="Unassembled WGS sequence"/>
</dbReference>
<sequence>MRWRGVHHVEFNVVEYDESIAFYDAMFGWLGYI</sequence>
<accession>A0A0U1DFZ6</accession>
<keyword evidence="2" id="KW-1185">Reference proteome</keyword>
<dbReference type="SUPFAM" id="SSF54593">
    <property type="entry name" value="Glyoxalase/Bleomycin resistance protein/Dihydroxybiphenyl dioxygenase"/>
    <property type="match status" value="1"/>
</dbReference>
<dbReference type="EMBL" id="CTEC01000002">
    <property type="protein sequence ID" value="CQD15438.1"/>
    <property type="molecule type" value="Genomic_DNA"/>
</dbReference>
<gene>
    <name evidence="1" type="ORF">BN000_03209</name>
</gene>
<evidence type="ECO:0008006" key="3">
    <source>
        <dbReference type="Google" id="ProtNLM"/>
    </source>
</evidence>
<proteinExistence type="predicted"/>
<reference evidence="2" key="1">
    <citation type="submission" date="2015-03" db="EMBL/GenBank/DDBJ databases">
        <authorList>
            <person name="Urmite Genomes"/>
        </authorList>
    </citation>
    <scope>NUCLEOTIDE SEQUENCE [LARGE SCALE GENOMIC DNA]</scope>
    <source>
        <strain evidence="2">CSUR P1344</strain>
    </source>
</reference>
<dbReference type="Gene3D" id="3.10.180.10">
    <property type="entry name" value="2,3-Dihydroxybiphenyl 1,2-Dioxygenase, domain 1"/>
    <property type="match status" value="1"/>
</dbReference>
<evidence type="ECO:0000313" key="1">
    <source>
        <dbReference type="EMBL" id="CQD15438.1"/>
    </source>
</evidence>
<name>A0A0U1DFZ6_9MYCO</name>
<dbReference type="AlphaFoldDB" id="A0A0U1DFZ6"/>
<evidence type="ECO:0000313" key="2">
    <source>
        <dbReference type="Proteomes" id="UP000199601"/>
    </source>
</evidence>
<organism evidence="1 2">
    <name type="scientific">Mycobacterium europaeum</name>
    <dbReference type="NCBI Taxonomy" id="761804"/>
    <lineage>
        <taxon>Bacteria</taxon>
        <taxon>Bacillati</taxon>
        <taxon>Actinomycetota</taxon>
        <taxon>Actinomycetes</taxon>
        <taxon>Mycobacteriales</taxon>
        <taxon>Mycobacteriaceae</taxon>
        <taxon>Mycobacterium</taxon>
        <taxon>Mycobacterium simiae complex</taxon>
    </lineage>
</organism>